<dbReference type="GO" id="GO:0016987">
    <property type="term" value="F:sigma factor activity"/>
    <property type="evidence" value="ECO:0007669"/>
    <property type="project" value="UniProtKB-KW"/>
</dbReference>
<evidence type="ECO:0000259" key="5">
    <source>
        <dbReference type="Pfam" id="PF04542"/>
    </source>
</evidence>
<protein>
    <submittedName>
        <fullName evidence="6">RNA polymerase sigma factor</fullName>
    </submittedName>
</protein>
<keyword evidence="2" id="KW-0805">Transcription regulation</keyword>
<dbReference type="SUPFAM" id="SSF88946">
    <property type="entry name" value="Sigma2 domain of RNA polymerase sigma factors"/>
    <property type="match status" value="1"/>
</dbReference>
<comment type="similarity">
    <text evidence="1">Belongs to the sigma-70 factor family. ECF subfamily.</text>
</comment>
<dbReference type="PANTHER" id="PTHR43133">
    <property type="entry name" value="RNA POLYMERASE ECF-TYPE SIGMA FACTO"/>
    <property type="match status" value="1"/>
</dbReference>
<evidence type="ECO:0000313" key="7">
    <source>
        <dbReference type="Proteomes" id="UP000297609"/>
    </source>
</evidence>
<organism evidence="6 7">
    <name type="scientific">Leptospira kemamanensis</name>
    <dbReference type="NCBI Taxonomy" id="2484942"/>
    <lineage>
        <taxon>Bacteria</taxon>
        <taxon>Pseudomonadati</taxon>
        <taxon>Spirochaetota</taxon>
        <taxon>Spirochaetia</taxon>
        <taxon>Leptospirales</taxon>
        <taxon>Leptospiraceae</taxon>
        <taxon>Leptospira</taxon>
    </lineage>
</organism>
<comment type="caution">
    <text evidence="6">The sequence shown here is derived from an EMBL/GenBank/DDBJ whole genome shotgun (WGS) entry which is preliminary data.</text>
</comment>
<evidence type="ECO:0000256" key="4">
    <source>
        <dbReference type="ARBA" id="ARBA00023163"/>
    </source>
</evidence>
<dbReference type="InterPro" id="IPR039425">
    <property type="entry name" value="RNA_pol_sigma-70-like"/>
</dbReference>
<dbReference type="InterPro" id="IPR013324">
    <property type="entry name" value="RNA_pol_sigma_r3/r4-like"/>
</dbReference>
<dbReference type="PANTHER" id="PTHR43133:SF51">
    <property type="entry name" value="RNA POLYMERASE SIGMA FACTOR"/>
    <property type="match status" value="1"/>
</dbReference>
<dbReference type="OrthoDB" id="9784984at2"/>
<dbReference type="NCBIfam" id="TIGR02937">
    <property type="entry name" value="sigma70-ECF"/>
    <property type="match status" value="1"/>
</dbReference>
<dbReference type="SUPFAM" id="SSF88659">
    <property type="entry name" value="Sigma3 and sigma4 domains of RNA polymerase sigma factors"/>
    <property type="match status" value="1"/>
</dbReference>
<dbReference type="InterPro" id="IPR007627">
    <property type="entry name" value="RNA_pol_sigma70_r2"/>
</dbReference>
<proteinExistence type="inferred from homology"/>
<name>A0A4V3JQ09_9LEPT</name>
<sequence length="291" mass="33616">MNLDPHLSLLEDCLLGKTKALEELIQFFQPKVFSLALKFLWNPEDAEDATQEILVKVITNLGGFRRESKLSTWIYKIASNHLINTKKSKLESKGIHLRTIREELHKSQNPSVSALPSDFSSHTQEEEAKEKISHLVLHVQVACTYAMLQAMTRKYRMAYLLGEVFSISSEEAGYVMGIRADAYRQILKRARNQMEEFLGKECSLTKATNPCQCQNRIRYAKRVGRIQSYLNLSEQMKQDGRWEKMKPLLPETKKLRKAAEVFRNQPNFLPKKNQLDSIRVLLNNSFPLSTR</sequence>
<dbReference type="EMBL" id="RQGG01000032">
    <property type="protein sequence ID" value="TGL51420.1"/>
    <property type="molecule type" value="Genomic_DNA"/>
</dbReference>
<evidence type="ECO:0000256" key="3">
    <source>
        <dbReference type="ARBA" id="ARBA00023082"/>
    </source>
</evidence>
<dbReference type="AlphaFoldDB" id="A0A4V3JQ09"/>
<keyword evidence="7" id="KW-1185">Reference proteome</keyword>
<reference evidence="6" key="1">
    <citation type="journal article" date="2019" name="PLoS Negl. Trop. Dis.">
        <title>Revisiting the worldwide diversity of Leptospira species in the environment.</title>
        <authorList>
            <person name="Vincent A.T."/>
            <person name="Schiettekatte O."/>
            <person name="Bourhy P."/>
            <person name="Veyrier F.J."/>
            <person name="Picardeau M."/>
        </authorList>
    </citation>
    <scope>NUCLEOTIDE SEQUENCE [LARGE SCALE GENOMIC DNA]</scope>
    <source>
        <strain evidence="6">201702454</strain>
    </source>
</reference>
<dbReference type="Proteomes" id="UP000297609">
    <property type="component" value="Unassembled WGS sequence"/>
</dbReference>
<dbReference type="InterPro" id="IPR013325">
    <property type="entry name" value="RNA_pol_sigma_r2"/>
</dbReference>
<dbReference type="Gene3D" id="1.10.1740.10">
    <property type="match status" value="1"/>
</dbReference>
<accession>A0A4V3JQ09</accession>
<feature type="domain" description="RNA polymerase sigma-70 region 2" evidence="5">
    <location>
        <begin position="25"/>
        <end position="87"/>
    </location>
</feature>
<evidence type="ECO:0000313" key="6">
    <source>
        <dbReference type="EMBL" id="TGL51420.1"/>
    </source>
</evidence>
<gene>
    <name evidence="6" type="ORF">EHQ59_11010</name>
</gene>
<dbReference type="Pfam" id="PF04542">
    <property type="entry name" value="Sigma70_r2"/>
    <property type="match status" value="1"/>
</dbReference>
<dbReference type="InterPro" id="IPR014284">
    <property type="entry name" value="RNA_pol_sigma-70_dom"/>
</dbReference>
<dbReference type="RefSeq" id="WP_135619701.1">
    <property type="nucleotide sequence ID" value="NZ_RQGG01000032.1"/>
</dbReference>
<evidence type="ECO:0000256" key="1">
    <source>
        <dbReference type="ARBA" id="ARBA00010641"/>
    </source>
</evidence>
<dbReference type="GO" id="GO:0006352">
    <property type="term" value="P:DNA-templated transcription initiation"/>
    <property type="evidence" value="ECO:0007669"/>
    <property type="project" value="InterPro"/>
</dbReference>
<keyword evidence="3" id="KW-0731">Sigma factor</keyword>
<evidence type="ECO:0000256" key="2">
    <source>
        <dbReference type="ARBA" id="ARBA00023015"/>
    </source>
</evidence>
<keyword evidence="4" id="KW-0804">Transcription</keyword>